<dbReference type="GO" id="GO:0009231">
    <property type="term" value="P:riboflavin biosynthetic process"/>
    <property type="evidence" value="ECO:0007669"/>
    <property type="project" value="TreeGrafter"/>
</dbReference>
<comment type="cofactor">
    <cofactor evidence="1">
        <name>Zn(2+)</name>
        <dbReference type="ChEBI" id="CHEBI:29105"/>
    </cofactor>
</comment>
<evidence type="ECO:0000313" key="7">
    <source>
        <dbReference type="Proteomes" id="UP000825701"/>
    </source>
</evidence>
<gene>
    <name evidence="6" type="ORF">K6K41_11080</name>
</gene>
<keyword evidence="2" id="KW-0479">Metal-binding</keyword>
<keyword evidence="4" id="KW-0862">Zinc</keyword>
<name>A0A9E6RBQ9_9HYPH</name>
<dbReference type="PANTHER" id="PTHR35005:SF1">
    <property type="entry name" value="2-AMINO-5-FORMYLAMINO-6-RIBOSYLAMINOPYRIMIDIN-4(3H)-ONE 5'-MONOPHOSPHATE DEFORMYLASE"/>
    <property type="match status" value="1"/>
</dbReference>
<accession>A0A9E6RBQ9</accession>
<dbReference type="GO" id="GO:0046872">
    <property type="term" value="F:metal ion binding"/>
    <property type="evidence" value="ECO:0007669"/>
    <property type="project" value="UniProtKB-KW"/>
</dbReference>
<dbReference type="EMBL" id="CP081869">
    <property type="protein sequence ID" value="QZO01841.1"/>
    <property type="molecule type" value="Genomic_DNA"/>
</dbReference>
<dbReference type="KEGG" id="cmet:K6K41_11080"/>
<evidence type="ECO:0000256" key="5">
    <source>
        <dbReference type="ARBA" id="ARBA00024029"/>
    </source>
</evidence>
<dbReference type="Proteomes" id="UP000825701">
    <property type="component" value="Chromosome"/>
</dbReference>
<comment type="similarity">
    <text evidence="5">Belongs to the creatininase superfamily.</text>
</comment>
<keyword evidence="3" id="KW-0378">Hydrolase</keyword>
<organism evidence="6 7">
    <name type="scientific">Chenggangzhangella methanolivorans</name>
    <dbReference type="NCBI Taxonomy" id="1437009"/>
    <lineage>
        <taxon>Bacteria</taxon>
        <taxon>Pseudomonadati</taxon>
        <taxon>Pseudomonadota</taxon>
        <taxon>Alphaproteobacteria</taxon>
        <taxon>Hyphomicrobiales</taxon>
        <taxon>Methylopilaceae</taxon>
        <taxon>Chenggangzhangella</taxon>
    </lineage>
</organism>
<evidence type="ECO:0000256" key="3">
    <source>
        <dbReference type="ARBA" id="ARBA00022801"/>
    </source>
</evidence>
<evidence type="ECO:0000256" key="1">
    <source>
        <dbReference type="ARBA" id="ARBA00001947"/>
    </source>
</evidence>
<dbReference type="AlphaFoldDB" id="A0A9E6RBQ9"/>
<evidence type="ECO:0000256" key="2">
    <source>
        <dbReference type="ARBA" id="ARBA00022723"/>
    </source>
</evidence>
<dbReference type="RefSeq" id="WP_261405184.1">
    <property type="nucleotide sequence ID" value="NZ_CP081869.1"/>
</dbReference>
<dbReference type="SUPFAM" id="SSF102215">
    <property type="entry name" value="Creatininase"/>
    <property type="match status" value="1"/>
</dbReference>
<sequence length="269" mass="29276">MSLPRRRWTEMTTSDFCDPSVGEWIAVLPVAAVEQHGPHLPLGVDSMIGEGYLERALELVPDDLPITVLPMQRVGTSAEHAAFPGTLSIAPETIIRAWTDIGESVARAGVRKLILMNSHGGNTAVLDVVARSLRVRRGMLAVHCHWQRFGYPAGLFEPEEIRHGIHAGGIETALMLKLRSDLVRMDEARDFRPYTIDMEREFAHLRATSPAGFGWMAQDINAAGAIGNAASGTAEAGADAIEHGARAFVELLKDVARFPMERLDVGPIA</sequence>
<protein>
    <submittedName>
        <fullName evidence="6">Creatininase family protein</fullName>
    </submittedName>
</protein>
<dbReference type="PANTHER" id="PTHR35005">
    <property type="entry name" value="3-DEHYDRO-SCYLLO-INOSOSE HYDROLASE"/>
    <property type="match status" value="1"/>
</dbReference>
<evidence type="ECO:0000313" key="6">
    <source>
        <dbReference type="EMBL" id="QZO01841.1"/>
    </source>
</evidence>
<reference evidence="6" key="1">
    <citation type="submission" date="2021-08" db="EMBL/GenBank/DDBJ databases">
        <authorList>
            <person name="Zhang H."/>
            <person name="Xu M."/>
            <person name="Yu Z."/>
            <person name="Yang L."/>
            <person name="Cai Y."/>
        </authorList>
    </citation>
    <scope>NUCLEOTIDE SEQUENCE</scope>
    <source>
        <strain evidence="6">CHL1</strain>
    </source>
</reference>
<dbReference type="GO" id="GO:0016811">
    <property type="term" value="F:hydrolase activity, acting on carbon-nitrogen (but not peptide) bonds, in linear amides"/>
    <property type="evidence" value="ECO:0007669"/>
    <property type="project" value="TreeGrafter"/>
</dbReference>
<dbReference type="InterPro" id="IPR024087">
    <property type="entry name" value="Creatininase-like_sf"/>
</dbReference>
<proteinExistence type="inferred from homology"/>
<dbReference type="Pfam" id="PF02633">
    <property type="entry name" value="Creatininase"/>
    <property type="match status" value="1"/>
</dbReference>
<evidence type="ECO:0000256" key="4">
    <source>
        <dbReference type="ARBA" id="ARBA00022833"/>
    </source>
</evidence>
<dbReference type="Gene3D" id="3.40.50.10310">
    <property type="entry name" value="Creatininase"/>
    <property type="match status" value="1"/>
</dbReference>
<dbReference type="InterPro" id="IPR003785">
    <property type="entry name" value="Creatininase/forma_Hydrolase"/>
</dbReference>
<keyword evidence="7" id="KW-1185">Reference proteome</keyword>